<proteinExistence type="predicted"/>
<reference evidence="1" key="1">
    <citation type="submission" date="2014-05" db="EMBL/GenBank/DDBJ databases">
        <authorList>
            <person name="Chronopoulou M."/>
        </authorList>
    </citation>
    <scope>NUCLEOTIDE SEQUENCE</scope>
    <source>
        <tissue evidence="1">Whole organism</tissue>
    </source>
</reference>
<dbReference type="AlphaFoldDB" id="A0A0K2UEU7"/>
<sequence length="73" mass="8297">MHKPTSHASSRSSGASSKMCAVWCYPDDVLLYPIQQCWLLLFDCQFQTVELFTVEDRIERGGESLEPLLCNTN</sequence>
<organism evidence="1">
    <name type="scientific">Lepeophtheirus salmonis</name>
    <name type="common">Salmon louse</name>
    <name type="synonym">Caligus salmonis</name>
    <dbReference type="NCBI Taxonomy" id="72036"/>
    <lineage>
        <taxon>Eukaryota</taxon>
        <taxon>Metazoa</taxon>
        <taxon>Ecdysozoa</taxon>
        <taxon>Arthropoda</taxon>
        <taxon>Crustacea</taxon>
        <taxon>Multicrustacea</taxon>
        <taxon>Hexanauplia</taxon>
        <taxon>Copepoda</taxon>
        <taxon>Siphonostomatoida</taxon>
        <taxon>Caligidae</taxon>
        <taxon>Lepeophtheirus</taxon>
    </lineage>
</organism>
<protein>
    <submittedName>
        <fullName evidence="1">Uncharacterized protein</fullName>
    </submittedName>
</protein>
<accession>A0A0K2UEU7</accession>
<name>A0A0K2UEU7_LEPSM</name>
<evidence type="ECO:0000313" key="1">
    <source>
        <dbReference type="EMBL" id="CDW36585.1"/>
    </source>
</evidence>
<dbReference type="EMBL" id="HACA01019224">
    <property type="protein sequence ID" value="CDW36585.1"/>
    <property type="molecule type" value="Transcribed_RNA"/>
</dbReference>